<sequence>MAFNMHSITDRDLEVALSVDTLGSAEAHAYGLRNIDAWFAHEEAVAVPAQPLPKAIVKVSAPSLDGLVDGQAYLNSPGEAAATAVAFQESELSVEPLSHAKTTSRLHIHNEIGPNKQPTVDAEHRSPIAGSGDAMSIDTAGADDPATSQITPARLSDAEQATISALITLNAAHRDPTMGDIVMNTDLSDHTPPRTMLPRITTGQPPRTPRTTLPHNSGRRTRSTPGAAALRAAMDEEQREGDTPESSPVPFTYARQRGAESVEGDENMATEDFEDVPKVAEVNKGDGDSELKGRKRKLAVSTGQKPSKRSKHTDSAAPSSMAKIALGDNQSDIVKSGEGHHELELGIASADTKLPAQAQKSTPPKSTGQAKDSKPVISRRSTMANELKALTGKTTSKRQPVAKQSPKPALGSQSRPKKVTSQLPSESGAAHVFAAETGAIATPAGELEQMLPGIDVYFHPEVQAPQSAVSGRLKKLAVADEPKVKTQRRSARFSGAATEELGTDVKAEGKSKENVALVKPNGVNTEPAKQSRGRPARAGPDGVKGGC</sequence>
<dbReference type="AlphaFoldDB" id="A0A1V8T6K3"/>
<evidence type="ECO:0000313" key="2">
    <source>
        <dbReference type="EMBL" id="OQO06891.1"/>
    </source>
</evidence>
<evidence type="ECO:0000313" key="3">
    <source>
        <dbReference type="Proteomes" id="UP000192596"/>
    </source>
</evidence>
<reference evidence="3" key="1">
    <citation type="submission" date="2017-03" db="EMBL/GenBank/DDBJ databases">
        <title>Genomes of endolithic fungi from Antarctica.</title>
        <authorList>
            <person name="Coleine C."/>
            <person name="Masonjones S."/>
            <person name="Stajich J.E."/>
        </authorList>
    </citation>
    <scope>NUCLEOTIDE SEQUENCE [LARGE SCALE GENOMIC DNA]</scope>
    <source>
        <strain evidence="3">CCFEE 5527</strain>
    </source>
</reference>
<protein>
    <submittedName>
        <fullName evidence="2">Uncharacterized protein</fullName>
    </submittedName>
</protein>
<feature type="compositionally biased region" description="Basic and acidic residues" evidence="1">
    <location>
        <begin position="275"/>
        <end position="292"/>
    </location>
</feature>
<organism evidence="2 3">
    <name type="scientific">Cryoendolithus antarcticus</name>
    <dbReference type="NCBI Taxonomy" id="1507870"/>
    <lineage>
        <taxon>Eukaryota</taxon>
        <taxon>Fungi</taxon>
        <taxon>Dikarya</taxon>
        <taxon>Ascomycota</taxon>
        <taxon>Pezizomycotina</taxon>
        <taxon>Dothideomycetes</taxon>
        <taxon>Dothideomycetidae</taxon>
        <taxon>Cladosporiales</taxon>
        <taxon>Cladosporiaceae</taxon>
        <taxon>Cryoendolithus</taxon>
    </lineage>
</organism>
<feature type="compositionally biased region" description="Basic and acidic residues" evidence="1">
    <location>
        <begin position="503"/>
        <end position="513"/>
    </location>
</feature>
<dbReference type="InParanoid" id="A0A1V8T6K3"/>
<feature type="compositionally biased region" description="Polar residues" evidence="1">
    <location>
        <begin position="411"/>
        <end position="425"/>
    </location>
</feature>
<dbReference type="Proteomes" id="UP000192596">
    <property type="component" value="Unassembled WGS sequence"/>
</dbReference>
<proteinExistence type="predicted"/>
<accession>A0A1V8T6K3</accession>
<feature type="compositionally biased region" description="Basic and acidic residues" evidence="1">
    <location>
        <begin position="233"/>
        <end position="242"/>
    </location>
</feature>
<feature type="region of interest" description="Disordered" evidence="1">
    <location>
        <begin position="185"/>
        <end position="427"/>
    </location>
</feature>
<feature type="compositionally biased region" description="Acidic residues" evidence="1">
    <location>
        <begin position="262"/>
        <end position="274"/>
    </location>
</feature>
<feature type="region of interest" description="Disordered" evidence="1">
    <location>
        <begin position="478"/>
        <end position="547"/>
    </location>
</feature>
<evidence type="ECO:0000256" key="1">
    <source>
        <dbReference type="SAM" id="MobiDB-lite"/>
    </source>
</evidence>
<name>A0A1V8T6K3_9PEZI</name>
<gene>
    <name evidence="2" type="ORF">B0A48_07457</name>
</gene>
<feature type="compositionally biased region" description="Basic and acidic residues" evidence="1">
    <location>
        <begin position="335"/>
        <end position="344"/>
    </location>
</feature>
<keyword evidence="3" id="KW-1185">Reference proteome</keyword>
<dbReference type="EMBL" id="NAJO01000015">
    <property type="protein sequence ID" value="OQO06891.1"/>
    <property type="molecule type" value="Genomic_DNA"/>
</dbReference>
<feature type="compositionally biased region" description="Low complexity" evidence="1">
    <location>
        <begin position="198"/>
        <end position="214"/>
    </location>
</feature>
<comment type="caution">
    <text evidence="2">The sequence shown here is derived from an EMBL/GenBank/DDBJ whole genome shotgun (WGS) entry which is preliminary data.</text>
</comment>
<feature type="compositionally biased region" description="Polar residues" evidence="1">
    <location>
        <begin position="358"/>
        <end position="370"/>
    </location>
</feature>